<evidence type="ECO:0000313" key="1">
    <source>
        <dbReference type="EMBL" id="NGX96065.1"/>
    </source>
</evidence>
<dbReference type="EMBL" id="JAAMRR010000673">
    <property type="protein sequence ID" value="NGX96065.1"/>
    <property type="molecule type" value="Genomic_DNA"/>
</dbReference>
<organism evidence="1 2">
    <name type="scientific">Candidatus Afipia apatlaquensis</name>
    <dbReference type="NCBI Taxonomy" id="2712852"/>
    <lineage>
        <taxon>Bacteria</taxon>
        <taxon>Pseudomonadati</taxon>
        <taxon>Pseudomonadota</taxon>
        <taxon>Alphaproteobacteria</taxon>
        <taxon>Hyphomicrobiales</taxon>
        <taxon>Nitrobacteraceae</taxon>
        <taxon>Afipia</taxon>
    </lineage>
</organism>
<comment type="caution">
    <text evidence="1">The sequence shown here is derived from an EMBL/GenBank/DDBJ whole genome shotgun (WGS) entry which is preliminary data.</text>
</comment>
<name>A0A7C9RFG9_9BRAD</name>
<dbReference type="Proteomes" id="UP000480266">
    <property type="component" value="Unassembled WGS sequence"/>
</dbReference>
<protein>
    <recommendedName>
        <fullName evidence="3">DUF1376 domain-containing protein</fullName>
    </recommendedName>
</protein>
<sequence length="255" mass="28588">MITPKNWDSFQHYKNRSPAWIKLHRGLLDDFTFSRLPLASRALAPLLWLIASEYENGEISATREELAFRLRVTIDDLNYALSPLIASGFFIDSEPLAEGKQSACLEEEREEEREENICAVGTPTRTDVKFDEFWKSYPRRDGANPKEPARKLFAAAIKAGENPEAIIAGARRCAMADAKNVGTPYIPQAVKWLRDKRWQDYGDQLGGDTEAPIDWDAIIKLKATIGIWSRHAGPEPGQIGCRAPADVLQKYGLAS</sequence>
<accession>A0A7C9RFG9</accession>
<reference evidence="1" key="1">
    <citation type="submission" date="2020-02" db="EMBL/GenBank/DDBJ databases">
        <title>Draft genome sequence of Candidatus Afipia apatlaquensis IBT-C3, a potential strain for decolorization of textile dyes.</title>
        <authorList>
            <person name="Sanchez-Reyes A."/>
            <person name="Breton-Deval L."/>
            <person name="Mangelson H."/>
            <person name="Sanchez-Flores A."/>
        </authorList>
    </citation>
    <scope>NUCLEOTIDE SEQUENCE [LARGE SCALE GENOMIC DNA]</scope>
    <source>
        <strain evidence="1">IBT-C3</strain>
    </source>
</reference>
<gene>
    <name evidence="1" type="ORF">G4V63_12830</name>
</gene>
<evidence type="ECO:0008006" key="3">
    <source>
        <dbReference type="Google" id="ProtNLM"/>
    </source>
</evidence>
<proteinExistence type="predicted"/>
<evidence type="ECO:0000313" key="2">
    <source>
        <dbReference type="Proteomes" id="UP000480266"/>
    </source>
</evidence>
<keyword evidence="2" id="KW-1185">Reference proteome</keyword>
<dbReference type="AlphaFoldDB" id="A0A7C9RFG9"/>